<comment type="caution">
    <text evidence="1">The sequence shown here is derived from an EMBL/GenBank/DDBJ whole genome shotgun (WGS) entry which is preliminary data.</text>
</comment>
<evidence type="ECO:0000313" key="1">
    <source>
        <dbReference type="EMBL" id="RZS75866.1"/>
    </source>
</evidence>
<sequence>MELIFISPQLFIVLQRATLCVPVQLIKYAHANKLQKALGLYLLLKASCDGHAEFNHDWKAFLMNTLDIKTTRSFNKYMSMLINENWVGLDKKSNTVYIRSFKWLRMKYGLYEPSIVEFDVVEDARHIVDFISSTILCFEIKRREHARRAVIIKKAGRSALKNESALQVLKAKKYITAYIGISLEKLGQLWNVSKSQADRIKNRLIRLNYIRRKKHYEVIQTLNSPDFSLFRHLPANRRYDVKKRKSKGATVYLFRERTFDEIISCMRFSSQKAVIRALKNRLVRA</sequence>
<dbReference type="RefSeq" id="WP_130540202.1">
    <property type="nucleotide sequence ID" value="NZ_CP042431.1"/>
</dbReference>
<reference evidence="1 2" key="1">
    <citation type="submission" date="2019-02" db="EMBL/GenBank/DDBJ databases">
        <title>Genomic Encyclopedia of Type Strains, Phase IV (KMG-IV): sequencing the most valuable type-strain genomes for metagenomic binning, comparative biology and taxonomic classification.</title>
        <authorList>
            <person name="Goeker M."/>
        </authorList>
    </citation>
    <scope>NUCLEOTIDE SEQUENCE [LARGE SCALE GENOMIC DNA]</scope>
    <source>
        <strain evidence="1 2">DSM 18116</strain>
    </source>
</reference>
<accession>A0A4Q7N4D5</accession>
<dbReference type="EMBL" id="SGXA01000001">
    <property type="protein sequence ID" value="RZS75866.1"/>
    <property type="molecule type" value="Genomic_DNA"/>
</dbReference>
<keyword evidence="2" id="KW-1185">Reference proteome</keyword>
<dbReference type="Proteomes" id="UP000293874">
    <property type="component" value="Unassembled WGS sequence"/>
</dbReference>
<organism evidence="1 2">
    <name type="scientific">Pseudobacter ginsenosidimutans</name>
    <dbReference type="NCBI Taxonomy" id="661488"/>
    <lineage>
        <taxon>Bacteria</taxon>
        <taxon>Pseudomonadati</taxon>
        <taxon>Bacteroidota</taxon>
        <taxon>Chitinophagia</taxon>
        <taxon>Chitinophagales</taxon>
        <taxon>Chitinophagaceae</taxon>
        <taxon>Pseudobacter</taxon>
    </lineage>
</organism>
<gene>
    <name evidence="1" type="ORF">EV199_1741</name>
</gene>
<dbReference type="AlphaFoldDB" id="A0A4Q7N4D5"/>
<protein>
    <submittedName>
        <fullName evidence="1">Uncharacterized protein</fullName>
    </submittedName>
</protein>
<evidence type="ECO:0000313" key="2">
    <source>
        <dbReference type="Proteomes" id="UP000293874"/>
    </source>
</evidence>
<proteinExistence type="predicted"/>
<name>A0A4Q7N4D5_9BACT</name>